<dbReference type="Proteomes" id="UP000661918">
    <property type="component" value="Unassembled WGS sequence"/>
</dbReference>
<dbReference type="PROSITE" id="PS51186">
    <property type="entry name" value="GNAT"/>
    <property type="match status" value="1"/>
</dbReference>
<keyword evidence="3" id="KW-1185">Reference proteome</keyword>
<protein>
    <submittedName>
        <fullName evidence="2">GNAT family acetyltransferase</fullName>
    </submittedName>
</protein>
<organism evidence="2 3">
    <name type="scientific">Deinococcus aerophilus</name>
    <dbReference type="NCBI Taxonomy" id="522488"/>
    <lineage>
        <taxon>Bacteria</taxon>
        <taxon>Thermotogati</taxon>
        <taxon>Deinococcota</taxon>
        <taxon>Deinococci</taxon>
        <taxon>Deinococcales</taxon>
        <taxon>Deinococcaceae</taxon>
        <taxon>Deinococcus</taxon>
    </lineage>
</organism>
<dbReference type="SUPFAM" id="SSF55729">
    <property type="entry name" value="Acyl-CoA N-acyltransferases (Nat)"/>
    <property type="match status" value="1"/>
</dbReference>
<dbReference type="CDD" id="cd04301">
    <property type="entry name" value="NAT_SF"/>
    <property type="match status" value="1"/>
</dbReference>
<sequence>MKVERYTGEGIRDVLSDLARLRVTVFRDFPYLYEGSPEYEASYLQTYLNTPESLAVVVPDGDRVVGASTAMPLSAETPDLQAPFQAGGYDVETIFYLAESVLQPEYRGRGLGITFFEEREAHARRLGRFRYAAFCAVQRPENHPRRPEGYVPLDAFWQKRGYTKRLELSTTLTWQDLDETAESPKPMTFWLKDLTRTAEERR</sequence>
<evidence type="ECO:0000313" key="2">
    <source>
        <dbReference type="EMBL" id="GGM20876.1"/>
    </source>
</evidence>
<dbReference type="InterPro" id="IPR016181">
    <property type="entry name" value="Acyl_CoA_acyltransferase"/>
</dbReference>
<dbReference type="EMBL" id="BMOM01000045">
    <property type="protein sequence ID" value="GGM20876.1"/>
    <property type="molecule type" value="Genomic_DNA"/>
</dbReference>
<name>A0ABQ2H0U5_9DEIO</name>
<dbReference type="Gene3D" id="3.40.630.30">
    <property type="match status" value="1"/>
</dbReference>
<evidence type="ECO:0000259" key="1">
    <source>
        <dbReference type="PROSITE" id="PS51186"/>
    </source>
</evidence>
<evidence type="ECO:0000313" key="3">
    <source>
        <dbReference type="Proteomes" id="UP000661918"/>
    </source>
</evidence>
<dbReference type="Pfam" id="PF00583">
    <property type="entry name" value="Acetyltransf_1"/>
    <property type="match status" value="1"/>
</dbReference>
<feature type="domain" description="N-acetyltransferase" evidence="1">
    <location>
        <begin position="9"/>
        <end position="192"/>
    </location>
</feature>
<dbReference type="InterPro" id="IPR000182">
    <property type="entry name" value="GNAT_dom"/>
</dbReference>
<comment type="caution">
    <text evidence="2">The sequence shown here is derived from an EMBL/GenBank/DDBJ whole genome shotgun (WGS) entry which is preliminary data.</text>
</comment>
<reference evidence="3" key="1">
    <citation type="journal article" date="2019" name="Int. J. Syst. Evol. Microbiol.">
        <title>The Global Catalogue of Microorganisms (GCM) 10K type strain sequencing project: providing services to taxonomists for standard genome sequencing and annotation.</title>
        <authorList>
            <consortium name="The Broad Institute Genomics Platform"/>
            <consortium name="The Broad Institute Genome Sequencing Center for Infectious Disease"/>
            <person name="Wu L."/>
            <person name="Ma J."/>
        </authorList>
    </citation>
    <scope>NUCLEOTIDE SEQUENCE [LARGE SCALE GENOMIC DNA]</scope>
    <source>
        <strain evidence="3">JCM 15443</strain>
    </source>
</reference>
<gene>
    <name evidence="2" type="ORF">GCM10010841_31140</name>
</gene>
<proteinExistence type="predicted"/>
<dbReference type="RefSeq" id="WP_308424848.1">
    <property type="nucleotide sequence ID" value="NZ_BMOM01000045.1"/>
</dbReference>
<accession>A0ABQ2H0U5</accession>